<dbReference type="Gene3D" id="1.10.10.790">
    <property type="entry name" value="Surp module"/>
    <property type="match status" value="1"/>
</dbReference>
<sequence length="143" mass="16110">MTTRVERRIVGERLSAKFSFLRESDPYHAYYEHKVSEFVAKKDESPSAAVPEQQGQEQTENHQQQEKTQEVVLLSVSPRVLDDAGLLRQLGFERVHFSNGVPGNILGAVEKYIGLSDCSHMAATKIQLSSELLRRGSVKQLQL</sequence>
<evidence type="ECO:0000256" key="1">
    <source>
        <dbReference type="SAM" id="MobiDB-lite"/>
    </source>
</evidence>
<name>A0AAD9G0P0_9STRA</name>
<dbReference type="Pfam" id="PF01805">
    <property type="entry name" value="Surp"/>
    <property type="match status" value="1"/>
</dbReference>
<accession>A0AAD9G0P0</accession>
<dbReference type="GO" id="GO:0071004">
    <property type="term" value="C:U2-type prespliceosome"/>
    <property type="evidence" value="ECO:0007669"/>
    <property type="project" value="TreeGrafter"/>
</dbReference>
<evidence type="ECO:0000259" key="2">
    <source>
        <dbReference type="Pfam" id="PF01805"/>
    </source>
</evidence>
<dbReference type="SUPFAM" id="SSF109905">
    <property type="entry name" value="Surp module (SWAP domain)"/>
    <property type="match status" value="1"/>
</dbReference>
<dbReference type="EMBL" id="JASMQC010000044">
    <property type="protein sequence ID" value="KAK1929794.1"/>
    <property type="molecule type" value="Genomic_DNA"/>
</dbReference>
<dbReference type="InterPro" id="IPR035967">
    <property type="entry name" value="SWAP/Surp_sf"/>
</dbReference>
<dbReference type="GO" id="GO:0005686">
    <property type="term" value="C:U2 snRNP"/>
    <property type="evidence" value="ECO:0007669"/>
    <property type="project" value="TreeGrafter"/>
</dbReference>
<dbReference type="InterPro" id="IPR045146">
    <property type="entry name" value="SF3A1"/>
</dbReference>
<organism evidence="3 4">
    <name type="scientific">Phytophthora citrophthora</name>
    <dbReference type="NCBI Taxonomy" id="4793"/>
    <lineage>
        <taxon>Eukaryota</taxon>
        <taxon>Sar</taxon>
        <taxon>Stramenopiles</taxon>
        <taxon>Oomycota</taxon>
        <taxon>Peronosporomycetes</taxon>
        <taxon>Peronosporales</taxon>
        <taxon>Peronosporaceae</taxon>
        <taxon>Phytophthora</taxon>
    </lineage>
</organism>
<reference evidence="3" key="1">
    <citation type="submission" date="2023-08" db="EMBL/GenBank/DDBJ databases">
        <title>Reference Genome Resource for the Citrus Pathogen Phytophthora citrophthora.</title>
        <authorList>
            <person name="Moller H."/>
            <person name="Coetzee B."/>
            <person name="Rose L.J."/>
            <person name="Van Niekerk J.M."/>
        </authorList>
    </citation>
    <scope>NUCLEOTIDE SEQUENCE</scope>
    <source>
        <strain evidence="3">STE-U-9442</strain>
    </source>
</reference>
<evidence type="ECO:0000313" key="4">
    <source>
        <dbReference type="Proteomes" id="UP001259832"/>
    </source>
</evidence>
<dbReference type="GO" id="GO:0045292">
    <property type="term" value="P:mRNA cis splicing, via spliceosome"/>
    <property type="evidence" value="ECO:0007669"/>
    <property type="project" value="InterPro"/>
</dbReference>
<evidence type="ECO:0000313" key="3">
    <source>
        <dbReference type="EMBL" id="KAK1929794.1"/>
    </source>
</evidence>
<feature type="compositionally biased region" description="Basic and acidic residues" evidence="1">
    <location>
        <begin position="59"/>
        <end position="68"/>
    </location>
</feature>
<dbReference type="GO" id="GO:0071013">
    <property type="term" value="C:catalytic step 2 spliceosome"/>
    <property type="evidence" value="ECO:0007669"/>
    <property type="project" value="TreeGrafter"/>
</dbReference>
<feature type="region of interest" description="Disordered" evidence="1">
    <location>
        <begin position="42"/>
        <end position="68"/>
    </location>
</feature>
<dbReference type="PANTHER" id="PTHR15316">
    <property type="entry name" value="SPLICEOSOME ASSOCIATED PROTEIN 114/SWAP SPLICING FACTOR-RELATED"/>
    <property type="match status" value="1"/>
</dbReference>
<keyword evidence="4" id="KW-1185">Reference proteome</keyword>
<proteinExistence type="predicted"/>
<gene>
    <name evidence="3" type="ORF">P3T76_014640</name>
</gene>
<dbReference type="InterPro" id="IPR000061">
    <property type="entry name" value="Surp"/>
</dbReference>
<dbReference type="PANTHER" id="PTHR15316:SF1">
    <property type="entry name" value="SPLICING FACTOR 3A SUBUNIT 1"/>
    <property type="match status" value="1"/>
</dbReference>
<protein>
    <submittedName>
        <fullName evidence="3">Splicing factor 3A subunit 1</fullName>
    </submittedName>
</protein>
<dbReference type="GO" id="GO:0000381">
    <property type="term" value="P:regulation of alternative mRNA splicing, via spliceosome"/>
    <property type="evidence" value="ECO:0007669"/>
    <property type="project" value="TreeGrafter"/>
</dbReference>
<dbReference type="AlphaFoldDB" id="A0AAD9G0P0"/>
<feature type="domain" description="SURP motif" evidence="2">
    <location>
        <begin position="14"/>
        <end position="38"/>
    </location>
</feature>
<comment type="caution">
    <text evidence="3">The sequence shown here is derived from an EMBL/GenBank/DDBJ whole genome shotgun (WGS) entry which is preliminary data.</text>
</comment>
<dbReference type="Proteomes" id="UP001259832">
    <property type="component" value="Unassembled WGS sequence"/>
</dbReference>
<dbReference type="GO" id="GO:0003723">
    <property type="term" value="F:RNA binding"/>
    <property type="evidence" value="ECO:0007669"/>
    <property type="project" value="InterPro"/>
</dbReference>